<evidence type="ECO:0000313" key="2">
    <source>
        <dbReference type="EMBL" id="CAL8089339.1"/>
    </source>
</evidence>
<proteinExistence type="predicted"/>
<feature type="compositionally biased region" description="Acidic residues" evidence="1">
    <location>
        <begin position="82"/>
        <end position="94"/>
    </location>
</feature>
<evidence type="ECO:0000313" key="3">
    <source>
        <dbReference type="Proteomes" id="UP001642540"/>
    </source>
</evidence>
<comment type="caution">
    <text evidence="2">The sequence shown here is derived from an EMBL/GenBank/DDBJ whole genome shotgun (WGS) entry which is preliminary data.</text>
</comment>
<accession>A0ABP1Q4T9</accession>
<feature type="compositionally biased region" description="Low complexity" evidence="1">
    <location>
        <begin position="100"/>
        <end position="112"/>
    </location>
</feature>
<organism evidence="2 3">
    <name type="scientific">Orchesella dallaii</name>
    <dbReference type="NCBI Taxonomy" id="48710"/>
    <lineage>
        <taxon>Eukaryota</taxon>
        <taxon>Metazoa</taxon>
        <taxon>Ecdysozoa</taxon>
        <taxon>Arthropoda</taxon>
        <taxon>Hexapoda</taxon>
        <taxon>Collembola</taxon>
        <taxon>Entomobryomorpha</taxon>
        <taxon>Entomobryoidea</taxon>
        <taxon>Orchesellidae</taxon>
        <taxon>Orchesellinae</taxon>
        <taxon>Orchesella</taxon>
    </lineage>
</organism>
<gene>
    <name evidence="2" type="ORF">ODALV1_LOCUS7340</name>
</gene>
<dbReference type="Proteomes" id="UP001642540">
    <property type="component" value="Unassembled WGS sequence"/>
</dbReference>
<protein>
    <submittedName>
        <fullName evidence="2">Uncharacterized protein</fullName>
    </submittedName>
</protein>
<name>A0ABP1Q4T9_9HEXA</name>
<dbReference type="EMBL" id="CAXLJM020000023">
    <property type="protein sequence ID" value="CAL8089339.1"/>
    <property type="molecule type" value="Genomic_DNA"/>
</dbReference>
<reference evidence="2 3" key="1">
    <citation type="submission" date="2024-08" db="EMBL/GenBank/DDBJ databases">
        <authorList>
            <person name="Cucini C."/>
            <person name="Frati F."/>
        </authorList>
    </citation>
    <scope>NUCLEOTIDE SEQUENCE [LARGE SCALE GENOMIC DNA]</scope>
</reference>
<feature type="region of interest" description="Disordered" evidence="1">
    <location>
        <begin position="51"/>
        <end position="112"/>
    </location>
</feature>
<sequence length="173" mass="18979">MCGIQESSSSSGYDSEEGFSFPLCEEENVFYDHAGKAGSISTEVEKLPLVMEECEAEEKGKESVEPAGAASSRTFDEKSENDSYEDDYDEDNATAEDSSSRPSTSCNNNNSSSIMPEYKQILQNLFSLFNNSKRKYPIPMYPYVKGQSSALIMSQSINTTSTNSNNNTGCSSH</sequence>
<evidence type="ECO:0000256" key="1">
    <source>
        <dbReference type="SAM" id="MobiDB-lite"/>
    </source>
</evidence>
<keyword evidence="3" id="KW-1185">Reference proteome</keyword>